<organism evidence="2 3">
    <name type="scientific">Trinickia soli</name>
    <dbReference type="NCBI Taxonomy" id="380675"/>
    <lineage>
        <taxon>Bacteria</taxon>
        <taxon>Pseudomonadati</taxon>
        <taxon>Pseudomonadota</taxon>
        <taxon>Betaproteobacteria</taxon>
        <taxon>Burkholderiales</taxon>
        <taxon>Burkholderiaceae</taxon>
        <taxon>Trinickia</taxon>
    </lineage>
</organism>
<name>A0A2N7WCW9_9BURK</name>
<dbReference type="AlphaFoldDB" id="A0A2N7WCW9"/>
<feature type="compositionally biased region" description="Basic and acidic residues" evidence="1">
    <location>
        <begin position="23"/>
        <end position="32"/>
    </location>
</feature>
<evidence type="ECO:0000313" key="3">
    <source>
        <dbReference type="Proteomes" id="UP000235347"/>
    </source>
</evidence>
<dbReference type="Proteomes" id="UP000235347">
    <property type="component" value="Unassembled WGS sequence"/>
</dbReference>
<feature type="region of interest" description="Disordered" evidence="1">
    <location>
        <begin position="1"/>
        <end position="66"/>
    </location>
</feature>
<proteinExistence type="predicted"/>
<reference evidence="2 3" key="1">
    <citation type="submission" date="2018-01" db="EMBL/GenBank/DDBJ databases">
        <title>Whole genome analyses suggest that Burkholderia sensu lato contains two further novel genera in the rhizoxinica-symbiotica group Mycetohabitans gen. nov., and Trinickia gen. nov.: implications for the evolution of diazotrophy and nodulation in the Burkholderiaceae.</title>
        <authorList>
            <person name="Estrada-de los Santos P."/>
            <person name="Palmer M."/>
            <person name="Chavez-Ramirez B."/>
            <person name="Beukes C."/>
            <person name="Steenkamp E.T."/>
            <person name="Hirsch A.M."/>
            <person name="Manyaka P."/>
            <person name="Maluk M."/>
            <person name="Lafos M."/>
            <person name="Crook M."/>
            <person name="Gross E."/>
            <person name="Simon M.F."/>
            <person name="Bueno dos Reis Junior F."/>
            <person name="Poole P.S."/>
            <person name="Venter S.N."/>
            <person name="James E.K."/>
        </authorList>
    </citation>
    <scope>NUCLEOTIDE SEQUENCE [LARGE SCALE GENOMIC DNA]</scope>
    <source>
        <strain evidence="2 3">GP25-8</strain>
    </source>
</reference>
<keyword evidence="3" id="KW-1185">Reference proteome</keyword>
<accession>A0A2N7WCW9</accession>
<comment type="caution">
    <text evidence="2">The sequence shown here is derived from an EMBL/GenBank/DDBJ whole genome shotgun (WGS) entry which is preliminary data.</text>
</comment>
<evidence type="ECO:0000256" key="1">
    <source>
        <dbReference type="SAM" id="MobiDB-lite"/>
    </source>
</evidence>
<evidence type="ECO:0000313" key="2">
    <source>
        <dbReference type="EMBL" id="PMS27224.1"/>
    </source>
</evidence>
<gene>
    <name evidence="2" type="ORF">C0Z19_05660</name>
</gene>
<protein>
    <submittedName>
        <fullName evidence="2">Uncharacterized protein</fullName>
    </submittedName>
</protein>
<sequence length="66" mass="7769">MRRRFEQAKEGRRTSAKRCAWGRRSDMNERGARRSRRRVHAGQAVEPREVRAALSAERTVEESNEE</sequence>
<dbReference type="EMBL" id="PNYB01000003">
    <property type="protein sequence ID" value="PMS27224.1"/>
    <property type="molecule type" value="Genomic_DNA"/>
</dbReference>
<feature type="compositionally biased region" description="Basic and acidic residues" evidence="1">
    <location>
        <begin position="1"/>
        <end position="13"/>
    </location>
</feature>